<evidence type="ECO:0000313" key="2">
    <source>
        <dbReference type="EMBL" id="MCP1256977.1"/>
    </source>
</evidence>
<keyword evidence="3" id="KW-1185">Reference proteome</keyword>
<dbReference type="EMBL" id="JAMYZZ010000001">
    <property type="protein sequence ID" value="MCP1256977.1"/>
    <property type="molecule type" value="Genomic_DNA"/>
</dbReference>
<dbReference type="Proteomes" id="UP001523528">
    <property type="component" value="Unassembled WGS sequence"/>
</dbReference>
<dbReference type="RefSeq" id="WP_165990362.1">
    <property type="nucleotide sequence ID" value="NZ_JAMYZY010000001.1"/>
</dbReference>
<dbReference type="InterPro" id="IPR014914">
    <property type="entry name" value="RES_dom"/>
</dbReference>
<feature type="domain" description="RES" evidence="1">
    <location>
        <begin position="210"/>
        <end position="366"/>
    </location>
</feature>
<name>A0ABT1EVK2_9PROT</name>
<evidence type="ECO:0000313" key="3">
    <source>
        <dbReference type="Proteomes" id="UP001523528"/>
    </source>
</evidence>
<dbReference type="Pfam" id="PF08808">
    <property type="entry name" value="RES"/>
    <property type="match status" value="1"/>
</dbReference>
<evidence type="ECO:0000259" key="1">
    <source>
        <dbReference type="SMART" id="SM00953"/>
    </source>
</evidence>
<gene>
    <name evidence="2" type="ORF">NKW50_00040</name>
</gene>
<sequence length="439" mass="49637">MLENFSHSLPDQGSTNKSESWVCSSCIGDQFLKKNIQENEPPHECSFCGALKPALTVDALADRSFFPFMDCVTADTSSSDDQSGVSLDVAVSKMLQSSQSVADAVLQIMKQKHRQDHIEPWKWDIFDPNYLYHFRIPFFSLREIDWDSACQSLKGESRFFNEEIKKLLDSIFDNLPQTAIRFFGSDNETRLYRARVANSETHACEMLKYPAEQFGPPPLGNIFGGRMNPVGIPVLYTALEPETACAEVRPHLGATVVIASLAPLRDLKLLDLTSLGDYEIDVSPFDPDVRDKLDRQFFLQYFSKLLARPVNPQSESIDYLPTQCVADYLANSPTLKLDGFICSSAMKKGGRNIVLFQHALTIKIDDDHLATSKVEFEEPWKEDDIGNYVVYRGIVTKKQELYRDPSLELKSREINIINVSEISYSSLSIEPRWKDVSDA</sequence>
<organism evidence="2 3">
    <name type="scientific">Acetobacter lambici</name>
    <dbReference type="NCBI Taxonomy" id="1332824"/>
    <lineage>
        <taxon>Bacteria</taxon>
        <taxon>Pseudomonadati</taxon>
        <taxon>Pseudomonadota</taxon>
        <taxon>Alphaproteobacteria</taxon>
        <taxon>Acetobacterales</taxon>
        <taxon>Acetobacteraceae</taxon>
        <taxon>Acetobacter</taxon>
    </lineage>
</organism>
<comment type="caution">
    <text evidence="2">The sequence shown here is derived from an EMBL/GenBank/DDBJ whole genome shotgun (WGS) entry which is preliminary data.</text>
</comment>
<dbReference type="SMART" id="SM00953">
    <property type="entry name" value="RES"/>
    <property type="match status" value="1"/>
</dbReference>
<protein>
    <submittedName>
        <fullName evidence="2">RES family NAD+ phosphorylase</fullName>
    </submittedName>
</protein>
<proteinExistence type="predicted"/>
<accession>A0ABT1EVK2</accession>
<reference evidence="2 3" key="1">
    <citation type="submission" date="2022-06" db="EMBL/GenBank/DDBJ databases">
        <title>Acetobacer genomes from food samples.</title>
        <authorList>
            <person name="Sombolestani A."/>
        </authorList>
    </citation>
    <scope>NUCLEOTIDE SEQUENCE [LARGE SCALE GENOMIC DNA]</scope>
    <source>
        <strain evidence="2 3">R-83285</strain>
    </source>
</reference>